<accession>A0A9P5Q305</accession>
<dbReference type="OrthoDB" id="433924at2759"/>
<feature type="compositionally biased region" description="Acidic residues" evidence="3">
    <location>
        <begin position="135"/>
        <end position="149"/>
    </location>
</feature>
<gene>
    <name evidence="5" type="ORF">BDP27DRAFT_1416923</name>
</gene>
<dbReference type="InterPro" id="IPR000953">
    <property type="entry name" value="Chromo/chromo_shadow_dom"/>
</dbReference>
<dbReference type="AlphaFoldDB" id="A0A9P5Q305"/>
<reference evidence="5" key="1">
    <citation type="submission" date="2020-11" db="EMBL/GenBank/DDBJ databases">
        <authorList>
            <consortium name="DOE Joint Genome Institute"/>
            <person name="Ahrendt S."/>
            <person name="Riley R."/>
            <person name="Andreopoulos W."/>
            <person name="Labutti K."/>
            <person name="Pangilinan J."/>
            <person name="Ruiz-Duenas F.J."/>
            <person name="Barrasa J.M."/>
            <person name="Sanchez-Garcia M."/>
            <person name="Camarero S."/>
            <person name="Miyauchi S."/>
            <person name="Serrano A."/>
            <person name="Linde D."/>
            <person name="Babiker R."/>
            <person name="Drula E."/>
            <person name="Ayuso-Fernandez I."/>
            <person name="Pacheco R."/>
            <person name="Padilla G."/>
            <person name="Ferreira P."/>
            <person name="Barriuso J."/>
            <person name="Kellner H."/>
            <person name="Castanera R."/>
            <person name="Alfaro M."/>
            <person name="Ramirez L."/>
            <person name="Pisabarro A.G."/>
            <person name="Kuo A."/>
            <person name="Tritt A."/>
            <person name="Lipzen A."/>
            <person name="He G."/>
            <person name="Yan M."/>
            <person name="Ng V."/>
            <person name="Cullen D."/>
            <person name="Martin F."/>
            <person name="Rosso M.-N."/>
            <person name="Henrissat B."/>
            <person name="Hibbett D."/>
            <person name="Martinez A.T."/>
            <person name="Grigoriev I.V."/>
        </authorList>
    </citation>
    <scope>NUCLEOTIDE SEQUENCE</scope>
    <source>
        <strain evidence="5">AH 40177</strain>
    </source>
</reference>
<dbReference type="PROSITE" id="PS50013">
    <property type="entry name" value="CHROMO_2"/>
    <property type="match status" value="1"/>
</dbReference>
<dbReference type="InterPro" id="IPR051219">
    <property type="entry name" value="Heterochromatin_chromo-domain"/>
</dbReference>
<feature type="region of interest" description="Disordered" evidence="3">
    <location>
        <begin position="64"/>
        <end position="254"/>
    </location>
</feature>
<comment type="subcellular location">
    <subcellularLocation>
        <location evidence="1">Nucleus</location>
    </subcellularLocation>
</comment>
<evidence type="ECO:0000256" key="1">
    <source>
        <dbReference type="ARBA" id="ARBA00004123"/>
    </source>
</evidence>
<dbReference type="Proteomes" id="UP000772434">
    <property type="component" value="Unassembled WGS sequence"/>
</dbReference>
<feature type="compositionally biased region" description="Low complexity" evidence="3">
    <location>
        <begin position="107"/>
        <end position="117"/>
    </location>
</feature>
<dbReference type="InterPro" id="IPR023780">
    <property type="entry name" value="Chromo_domain"/>
</dbReference>
<feature type="compositionally biased region" description="Polar residues" evidence="3">
    <location>
        <begin position="64"/>
        <end position="75"/>
    </location>
</feature>
<name>A0A9P5Q305_9AGAR</name>
<feature type="region of interest" description="Disordered" evidence="3">
    <location>
        <begin position="367"/>
        <end position="391"/>
    </location>
</feature>
<dbReference type="EMBL" id="JADNRY010000016">
    <property type="protein sequence ID" value="KAF9073854.1"/>
    <property type="molecule type" value="Genomic_DNA"/>
</dbReference>
<evidence type="ECO:0000259" key="4">
    <source>
        <dbReference type="PROSITE" id="PS50013"/>
    </source>
</evidence>
<evidence type="ECO:0000313" key="5">
    <source>
        <dbReference type="EMBL" id="KAF9073854.1"/>
    </source>
</evidence>
<feature type="domain" description="Chromo" evidence="4">
    <location>
        <begin position="1"/>
        <end position="71"/>
    </location>
</feature>
<dbReference type="InterPro" id="IPR016197">
    <property type="entry name" value="Chromo-like_dom_sf"/>
</dbReference>
<dbReference type="SUPFAM" id="SSF54160">
    <property type="entry name" value="Chromo domain-like"/>
    <property type="match status" value="1"/>
</dbReference>
<dbReference type="GO" id="GO:0006338">
    <property type="term" value="P:chromatin remodeling"/>
    <property type="evidence" value="ECO:0007669"/>
    <property type="project" value="UniProtKB-ARBA"/>
</dbReference>
<feature type="compositionally biased region" description="Low complexity" evidence="3">
    <location>
        <begin position="84"/>
        <end position="97"/>
    </location>
</feature>
<dbReference type="Gene3D" id="2.40.50.40">
    <property type="match status" value="1"/>
</dbReference>
<dbReference type="Pfam" id="PF00385">
    <property type="entry name" value="Chromo"/>
    <property type="match status" value="1"/>
</dbReference>
<dbReference type="SMART" id="SM00298">
    <property type="entry name" value="CHROMO"/>
    <property type="match status" value="1"/>
</dbReference>
<protein>
    <recommendedName>
        <fullName evidence="4">Chromo domain-containing protein</fullName>
    </recommendedName>
</protein>
<dbReference type="CDD" id="cd00024">
    <property type="entry name" value="CD_CSD"/>
    <property type="match status" value="1"/>
</dbReference>
<keyword evidence="2" id="KW-0539">Nucleus</keyword>
<proteinExistence type="predicted"/>
<evidence type="ECO:0000256" key="2">
    <source>
        <dbReference type="ARBA" id="ARBA00023242"/>
    </source>
</evidence>
<dbReference type="GO" id="GO:0005634">
    <property type="term" value="C:nucleus"/>
    <property type="evidence" value="ECO:0007669"/>
    <property type="project" value="UniProtKB-SubCell"/>
</dbReference>
<comment type="caution">
    <text evidence="5">The sequence shown here is derived from an EMBL/GenBank/DDBJ whole genome shotgun (WGS) entry which is preliminary data.</text>
</comment>
<feature type="compositionally biased region" description="Low complexity" evidence="3">
    <location>
        <begin position="164"/>
        <end position="176"/>
    </location>
</feature>
<sequence length="694" mass="77624">MPKITYQRAVKKNSMGEDLWEIEKLVDEYLVKWKGWPSSDNTWEPIESFHSWRDVLAKFNKQQLQEAAQPSIKKSSTLKKPHFSDSSQRKSYSTSSSESDEYHPKVPRIIIPSITSSRRNEIARASPPPESPDSTSDDDGSDSDSEENLAEPKKPRRLAKKLNDSSNGNNNLNNHDSNLEEPPEPGASPFNTVNPSEIFMPPGQHSGPGSYLDTKSRLSKGSMALRPPLDFFDKSAKPTASPQKAQSLWPPNLNFKKPVTPATLTNVQATHPGLRSENPDMFLGAFSPLNIFSSSDSHPDNEDIRLPLLPLSLVLPSQEILSLEEVNFNSSVMTFESSDSAPLFESMESPQSMLPDLDYVSDAELFASDEESPQASPSPSPPPPEEIDLPLQDCDDADHDTTELKIPLEKLSWLKKNINMKKHFIKPATDIGCLEESQLCACLDKLSDSLQVSKHSELLTSDSIFVHVQELQALAQRTGVMRKDFSSVFLRYGTDSFGKFWELDEIYPFGGIVTFTPQAITSNPGLVANKVTEIAKHPLWKVYLLPSAFGMAVKIYYGDNGVSKSTSDDFAFAELLDLIEEGQIVMMSNLRAFESEEEWALQQLELSLLYRVEIVEYCTNAVASRNNVTLTEINEEIKEEITVNMQQLEVFSPFVEKFRRFVILMGDDDQLDVSSEGLESLPCSQFDSMSLKSQ</sequence>
<evidence type="ECO:0000256" key="3">
    <source>
        <dbReference type="SAM" id="MobiDB-lite"/>
    </source>
</evidence>
<evidence type="ECO:0000313" key="6">
    <source>
        <dbReference type="Proteomes" id="UP000772434"/>
    </source>
</evidence>
<keyword evidence="6" id="KW-1185">Reference proteome</keyword>
<organism evidence="5 6">
    <name type="scientific">Rhodocollybia butyracea</name>
    <dbReference type="NCBI Taxonomy" id="206335"/>
    <lineage>
        <taxon>Eukaryota</taxon>
        <taxon>Fungi</taxon>
        <taxon>Dikarya</taxon>
        <taxon>Basidiomycota</taxon>
        <taxon>Agaricomycotina</taxon>
        <taxon>Agaricomycetes</taxon>
        <taxon>Agaricomycetidae</taxon>
        <taxon>Agaricales</taxon>
        <taxon>Marasmiineae</taxon>
        <taxon>Omphalotaceae</taxon>
        <taxon>Rhodocollybia</taxon>
    </lineage>
</organism>
<dbReference type="PANTHER" id="PTHR22812">
    <property type="entry name" value="CHROMOBOX PROTEIN"/>
    <property type="match status" value="1"/>
</dbReference>